<dbReference type="EMBL" id="BAABBU010000016">
    <property type="protein sequence ID" value="GAA4140576.1"/>
    <property type="molecule type" value="Genomic_DNA"/>
</dbReference>
<name>A0ABP7YS95_9ACTN</name>
<sequence length="142" mass="15419">MIDHKDFMHGAALVAIADSEKFTALNRASVKYGHYVVNHDRHLFIKYNDGKGPGDYFFTFSGEDKKRIGSEPAPLVFAVLVCGNEVVTGIARDELSQLIPLATAASSTIRVAAHQGRQLRISGPKGQLPLISRGSFPARILA</sequence>
<dbReference type="RefSeq" id="WP_210908068.1">
    <property type="nucleotide sequence ID" value="NZ_BAABBU010000016.1"/>
</dbReference>
<accession>A0ABP7YS95</accession>
<proteinExistence type="predicted"/>
<keyword evidence="2" id="KW-1185">Reference proteome</keyword>
<evidence type="ECO:0000313" key="1">
    <source>
        <dbReference type="EMBL" id="GAA4140576.1"/>
    </source>
</evidence>
<evidence type="ECO:0000313" key="2">
    <source>
        <dbReference type="Proteomes" id="UP001501845"/>
    </source>
</evidence>
<protein>
    <submittedName>
        <fullName evidence="1">Uncharacterized protein</fullName>
    </submittedName>
</protein>
<dbReference type="Proteomes" id="UP001501845">
    <property type="component" value="Unassembled WGS sequence"/>
</dbReference>
<gene>
    <name evidence="1" type="ORF">GCM10022285_40130</name>
</gene>
<organism evidence="1 2">
    <name type="scientific">Streptomyces tunisiensis</name>
    <dbReference type="NCBI Taxonomy" id="948699"/>
    <lineage>
        <taxon>Bacteria</taxon>
        <taxon>Bacillati</taxon>
        <taxon>Actinomycetota</taxon>
        <taxon>Actinomycetes</taxon>
        <taxon>Kitasatosporales</taxon>
        <taxon>Streptomycetaceae</taxon>
        <taxon>Streptomyces</taxon>
    </lineage>
</organism>
<reference evidence="2" key="1">
    <citation type="journal article" date="2019" name="Int. J. Syst. Evol. Microbiol.">
        <title>The Global Catalogue of Microorganisms (GCM) 10K type strain sequencing project: providing services to taxonomists for standard genome sequencing and annotation.</title>
        <authorList>
            <consortium name="The Broad Institute Genomics Platform"/>
            <consortium name="The Broad Institute Genome Sequencing Center for Infectious Disease"/>
            <person name="Wu L."/>
            <person name="Ma J."/>
        </authorList>
    </citation>
    <scope>NUCLEOTIDE SEQUENCE [LARGE SCALE GENOMIC DNA]</scope>
    <source>
        <strain evidence="2">JCM 17589</strain>
    </source>
</reference>
<comment type="caution">
    <text evidence="1">The sequence shown here is derived from an EMBL/GenBank/DDBJ whole genome shotgun (WGS) entry which is preliminary data.</text>
</comment>